<reference evidence="1 2" key="1">
    <citation type="submission" date="2022-01" db="EMBL/GenBank/DDBJ databases">
        <title>A chromosomal length assembly of Cordylochernes scorpioides.</title>
        <authorList>
            <person name="Zeh D."/>
            <person name="Zeh J."/>
        </authorList>
    </citation>
    <scope>NUCLEOTIDE SEQUENCE [LARGE SCALE GENOMIC DNA]</scope>
    <source>
        <strain evidence="1">IN4F17</strain>
        <tissue evidence="1">Whole Body</tissue>
    </source>
</reference>
<dbReference type="InterPro" id="IPR043472">
    <property type="entry name" value="Macro_dom-like"/>
</dbReference>
<gene>
    <name evidence="1" type="ORF">LAZ67_14003138</name>
</gene>
<dbReference type="Proteomes" id="UP001235939">
    <property type="component" value="Chromosome 14"/>
</dbReference>
<evidence type="ECO:0000313" key="1">
    <source>
        <dbReference type="EMBL" id="UYV77077.1"/>
    </source>
</evidence>
<dbReference type="Gene3D" id="3.40.220.10">
    <property type="entry name" value="Leucine Aminopeptidase, subunit E, domain 1"/>
    <property type="match status" value="1"/>
</dbReference>
<keyword evidence="2" id="KW-1185">Reference proteome</keyword>
<accession>A0ABY6L9D1</accession>
<dbReference type="EMBL" id="CP092876">
    <property type="protein sequence ID" value="UYV77077.1"/>
    <property type="molecule type" value="Genomic_DNA"/>
</dbReference>
<organism evidence="1 2">
    <name type="scientific">Cordylochernes scorpioides</name>
    <dbReference type="NCBI Taxonomy" id="51811"/>
    <lineage>
        <taxon>Eukaryota</taxon>
        <taxon>Metazoa</taxon>
        <taxon>Ecdysozoa</taxon>
        <taxon>Arthropoda</taxon>
        <taxon>Chelicerata</taxon>
        <taxon>Arachnida</taxon>
        <taxon>Pseudoscorpiones</taxon>
        <taxon>Cheliferoidea</taxon>
        <taxon>Chernetidae</taxon>
        <taxon>Cordylochernes</taxon>
    </lineage>
</organism>
<name>A0ABY6L9D1_9ARAC</name>
<evidence type="ECO:0000313" key="2">
    <source>
        <dbReference type="Proteomes" id="UP001235939"/>
    </source>
</evidence>
<sequence length="171" mass="19543">MDFDSYADADNDVVTNAMLSDVEIVESILQAKEEEETDQVDEEVDPIVHIPHPKELWNHIPGNGDISTLSCDAIVHTTNESFKEKSPITDKILQRAGPQLREDLAFRLKDTEQYTLSEEENNEDPSFNYYEVALMLNHFFHPVNQLCNSGVVPLSRRVRVALSYTLFKCEK</sequence>
<dbReference type="SUPFAM" id="SSF52949">
    <property type="entry name" value="Macro domain-like"/>
    <property type="match status" value="1"/>
</dbReference>
<proteinExistence type="predicted"/>
<protein>
    <submittedName>
        <fullName evidence="1">GDAP2</fullName>
    </submittedName>
</protein>